<dbReference type="InterPro" id="IPR000551">
    <property type="entry name" value="MerR-type_HTH_dom"/>
</dbReference>
<evidence type="ECO:0000313" key="5">
    <source>
        <dbReference type="EMBL" id="SEK99796.1"/>
    </source>
</evidence>
<dbReference type="GO" id="GO:0003700">
    <property type="term" value="F:DNA-binding transcription factor activity"/>
    <property type="evidence" value="ECO:0007669"/>
    <property type="project" value="InterPro"/>
</dbReference>
<keyword evidence="2 5" id="KW-0238">DNA-binding</keyword>
<keyword evidence="3" id="KW-0804">Transcription</keyword>
<evidence type="ECO:0000256" key="2">
    <source>
        <dbReference type="ARBA" id="ARBA00023125"/>
    </source>
</evidence>
<dbReference type="GO" id="GO:0003677">
    <property type="term" value="F:DNA binding"/>
    <property type="evidence" value="ECO:0007669"/>
    <property type="project" value="UniProtKB-KW"/>
</dbReference>
<dbReference type="Proteomes" id="UP000199283">
    <property type="component" value="Unassembled WGS sequence"/>
</dbReference>
<gene>
    <name evidence="5" type="ORF">SAMN04488526_1762</name>
</gene>
<dbReference type="RefSeq" id="WP_092761869.1">
    <property type="nucleotide sequence ID" value="NZ_CAXBJT010000149.1"/>
</dbReference>
<dbReference type="Pfam" id="PF13411">
    <property type="entry name" value="MerR_1"/>
    <property type="match status" value="1"/>
</dbReference>
<dbReference type="OrthoDB" id="9802944at2"/>
<keyword evidence="1" id="KW-0805">Transcription regulation</keyword>
<dbReference type="AlphaFoldDB" id="A0A1H7LLP3"/>
<dbReference type="PROSITE" id="PS50937">
    <property type="entry name" value="HTH_MERR_2"/>
    <property type="match status" value="1"/>
</dbReference>
<feature type="domain" description="HTH merR-type" evidence="4">
    <location>
        <begin position="1"/>
        <end position="70"/>
    </location>
</feature>
<dbReference type="STRING" id="188906.SAMN04488526_1762"/>
<dbReference type="CDD" id="cd04785">
    <property type="entry name" value="HTH_CadR-PbrR-like"/>
    <property type="match status" value="1"/>
</dbReference>
<dbReference type="Gene3D" id="1.10.1660.10">
    <property type="match status" value="1"/>
</dbReference>
<evidence type="ECO:0000256" key="1">
    <source>
        <dbReference type="ARBA" id="ARBA00023015"/>
    </source>
</evidence>
<proteinExistence type="predicted"/>
<accession>A0A1H7LLP3</accession>
<dbReference type="EMBL" id="FNZQ01000002">
    <property type="protein sequence ID" value="SEK99796.1"/>
    <property type="molecule type" value="Genomic_DNA"/>
</dbReference>
<dbReference type="InterPro" id="IPR047057">
    <property type="entry name" value="MerR_fam"/>
</dbReference>
<dbReference type="SMART" id="SM00422">
    <property type="entry name" value="HTH_MERR"/>
    <property type="match status" value="1"/>
</dbReference>
<protein>
    <submittedName>
        <fullName evidence="5">DNA-binding transcriptional regulator, MerR family</fullName>
    </submittedName>
</protein>
<keyword evidence="6" id="KW-1185">Reference proteome</keyword>
<reference evidence="5 6" key="1">
    <citation type="submission" date="2016-10" db="EMBL/GenBank/DDBJ databases">
        <authorList>
            <person name="de Groot N.N."/>
        </authorList>
    </citation>
    <scope>NUCLEOTIDE SEQUENCE [LARGE SCALE GENOMIC DNA]</scope>
    <source>
        <strain evidence="5 6">DSM 14858</strain>
    </source>
</reference>
<dbReference type="InterPro" id="IPR009061">
    <property type="entry name" value="DNA-bd_dom_put_sf"/>
</dbReference>
<organism evidence="5 6">
    <name type="scientific">Jannaschia helgolandensis</name>
    <dbReference type="NCBI Taxonomy" id="188906"/>
    <lineage>
        <taxon>Bacteria</taxon>
        <taxon>Pseudomonadati</taxon>
        <taxon>Pseudomonadota</taxon>
        <taxon>Alphaproteobacteria</taxon>
        <taxon>Rhodobacterales</taxon>
        <taxon>Roseobacteraceae</taxon>
        <taxon>Jannaschia</taxon>
    </lineage>
</organism>
<dbReference type="PANTHER" id="PTHR30204">
    <property type="entry name" value="REDOX-CYCLING DRUG-SENSING TRANSCRIPTIONAL ACTIVATOR SOXR"/>
    <property type="match status" value="1"/>
</dbReference>
<evidence type="ECO:0000259" key="4">
    <source>
        <dbReference type="PROSITE" id="PS50937"/>
    </source>
</evidence>
<evidence type="ECO:0000313" key="6">
    <source>
        <dbReference type="Proteomes" id="UP000199283"/>
    </source>
</evidence>
<dbReference type="SUPFAM" id="SSF46955">
    <property type="entry name" value="Putative DNA-binding domain"/>
    <property type="match status" value="1"/>
</dbReference>
<evidence type="ECO:0000256" key="3">
    <source>
        <dbReference type="ARBA" id="ARBA00023163"/>
    </source>
</evidence>
<dbReference type="PRINTS" id="PR00040">
    <property type="entry name" value="HTHMERR"/>
</dbReference>
<name>A0A1H7LLP3_9RHOB</name>
<dbReference type="PANTHER" id="PTHR30204:SF94">
    <property type="entry name" value="HEAVY METAL-DEPENDENT TRANSCRIPTIONAL REGULATOR HI_0293-RELATED"/>
    <property type="match status" value="1"/>
</dbReference>
<sequence length="142" mass="16188">MLTIGTLSRKTGTKVQTVRYYEQIGLLREPGRTEGGQRRYEEADLDRLAFIRHARQLGFSLDAIRELLELSDHPQQSCADADSIARRQLKQVEQRLLRLQALQKELKRMIVECSGGQVADCRVLEVLRDHSECLTAHDDIGS</sequence>